<dbReference type="GO" id="GO:0005737">
    <property type="term" value="C:cytoplasm"/>
    <property type="evidence" value="ECO:0007669"/>
    <property type="project" value="TreeGrafter"/>
</dbReference>
<evidence type="ECO:0000256" key="5">
    <source>
        <dbReference type="ARBA" id="ARBA00022737"/>
    </source>
</evidence>
<evidence type="ECO:0000256" key="4">
    <source>
        <dbReference type="ARBA" id="ARBA00022723"/>
    </source>
</evidence>
<dbReference type="GO" id="GO:0032259">
    <property type="term" value="P:methylation"/>
    <property type="evidence" value="ECO:0007669"/>
    <property type="project" value="UniProtKB-KW"/>
</dbReference>
<reference evidence="11 12" key="1">
    <citation type="submission" date="2025-04" db="UniProtKB">
        <authorList>
            <consortium name="RefSeq"/>
        </authorList>
    </citation>
    <scope>IDENTIFICATION</scope>
</reference>
<dbReference type="InterPro" id="IPR011990">
    <property type="entry name" value="TPR-like_helical_dom_sf"/>
</dbReference>
<dbReference type="PANTHER" id="PTHR46165:SF6">
    <property type="entry name" value="SET AND MYND DOMAIN-CONTAINING PROTEIN 4-LIKE PROTEIN"/>
    <property type="match status" value="1"/>
</dbReference>
<feature type="domain" description="SET" evidence="10">
    <location>
        <begin position="181"/>
        <end position="458"/>
    </location>
</feature>
<evidence type="ECO:0000256" key="7">
    <source>
        <dbReference type="ARBA" id="ARBA00022803"/>
    </source>
</evidence>
<evidence type="ECO:0000313" key="12">
    <source>
        <dbReference type="RefSeq" id="XP_013163483.1"/>
    </source>
</evidence>
<dbReference type="PROSITE" id="PS01360">
    <property type="entry name" value="ZF_MYND_1"/>
    <property type="match status" value="1"/>
</dbReference>
<dbReference type="InterPro" id="IPR001214">
    <property type="entry name" value="SET_dom"/>
</dbReference>
<dbReference type="GO" id="GO:0008276">
    <property type="term" value="F:protein methyltransferase activity"/>
    <property type="evidence" value="ECO:0007669"/>
    <property type="project" value="UniProtKB-ARBA"/>
</dbReference>
<keyword evidence="3" id="KW-0949">S-adenosyl-L-methionine</keyword>
<keyword evidence="1" id="KW-0489">Methyltransferase</keyword>
<dbReference type="GO" id="GO:0008170">
    <property type="term" value="F:N-methyltransferase activity"/>
    <property type="evidence" value="ECO:0007669"/>
    <property type="project" value="UniProtKB-ARBA"/>
</dbReference>
<dbReference type="PROSITE" id="PS50005">
    <property type="entry name" value="TPR"/>
    <property type="match status" value="1"/>
</dbReference>
<evidence type="ECO:0000256" key="3">
    <source>
        <dbReference type="ARBA" id="ARBA00022691"/>
    </source>
</evidence>
<feature type="repeat" description="TPR" evidence="9">
    <location>
        <begin position="60"/>
        <end position="93"/>
    </location>
</feature>
<keyword evidence="6" id="KW-0863">Zinc-finger</keyword>
<dbReference type="RefSeq" id="XP_013163483.1">
    <property type="nucleotide sequence ID" value="XM_013308029.1"/>
</dbReference>
<dbReference type="AlphaFoldDB" id="A0AAJ6Z241"/>
<evidence type="ECO:0000256" key="1">
    <source>
        <dbReference type="ARBA" id="ARBA00022603"/>
    </source>
</evidence>
<keyword evidence="2" id="KW-0808">Transferase</keyword>
<proteinExistence type="predicted"/>
<dbReference type="GO" id="GO:0008757">
    <property type="term" value="F:S-adenosylmethionine-dependent methyltransferase activity"/>
    <property type="evidence" value="ECO:0007669"/>
    <property type="project" value="UniProtKB-ARBA"/>
</dbReference>
<evidence type="ECO:0000259" key="10">
    <source>
        <dbReference type="PROSITE" id="PS50280"/>
    </source>
</evidence>
<dbReference type="Proteomes" id="UP000694872">
    <property type="component" value="Unplaced"/>
</dbReference>
<organism evidence="11">
    <name type="scientific">Papilio xuthus</name>
    <name type="common">Asian swallowtail butterfly</name>
    <dbReference type="NCBI Taxonomy" id="66420"/>
    <lineage>
        <taxon>Eukaryota</taxon>
        <taxon>Metazoa</taxon>
        <taxon>Ecdysozoa</taxon>
        <taxon>Arthropoda</taxon>
        <taxon>Hexapoda</taxon>
        <taxon>Insecta</taxon>
        <taxon>Pterygota</taxon>
        <taxon>Neoptera</taxon>
        <taxon>Endopterygota</taxon>
        <taxon>Lepidoptera</taxon>
        <taxon>Glossata</taxon>
        <taxon>Ditrysia</taxon>
        <taxon>Papilionoidea</taxon>
        <taxon>Papilionidae</taxon>
        <taxon>Papilioninae</taxon>
        <taxon>Papilio</taxon>
    </lineage>
</organism>
<dbReference type="RefSeq" id="XP_013163482.1">
    <property type="nucleotide sequence ID" value="XM_013308028.1"/>
</dbReference>
<dbReference type="KEGG" id="pxu:106114721"/>
<dbReference type="SMART" id="SM00028">
    <property type="entry name" value="TPR"/>
    <property type="match status" value="1"/>
</dbReference>
<dbReference type="GO" id="GO:0008270">
    <property type="term" value="F:zinc ion binding"/>
    <property type="evidence" value="ECO:0007669"/>
    <property type="project" value="UniProtKB-KW"/>
</dbReference>
<dbReference type="Gene3D" id="2.170.270.10">
    <property type="entry name" value="SET domain"/>
    <property type="match status" value="1"/>
</dbReference>
<dbReference type="PANTHER" id="PTHR46165">
    <property type="entry name" value="SET AND MYND DOMAIN-CONTAINING PROTEIN 4"/>
    <property type="match status" value="1"/>
</dbReference>
<dbReference type="GO" id="GO:0005634">
    <property type="term" value="C:nucleus"/>
    <property type="evidence" value="ECO:0007669"/>
    <property type="project" value="TreeGrafter"/>
</dbReference>
<keyword evidence="4" id="KW-0479">Metal-binding</keyword>
<name>A0AAJ6Z241_PAPXU</name>
<dbReference type="GO" id="GO:0042826">
    <property type="term" value="F:histone deacetylase binding"/>
    <property type="evidence" value="ECO:0007669"/>
    <property type="project" value="TreeGrafter"/>
</dbReference>
<keyword evidence="5" id="KW-0677">Repeat</keyword>
<accession>A0AAJ6Z241</accession>
<dbReference type="SUPFAM" id="SSF82199">
    <property type="entry name" value="SET domain"/>
    <property type="match status" value="1"/>
</dbReference>
<dbReference type="InterPro" id="IPR046341">
    <property type="entry name" value="SET_dom_sf"/>
</dbReference>
<dbReference type="Gene3D" id="1.25.40.10">
    <property type="entry name" value="Tetratricopeptide repeat domain"/>
    <property type="match status" value="1"/>
</dbReference>
<evidence type="ECO:0000256" key="8">
    <source>
        <dbReference type="ARBA" id="ARBA00022833"/>
    </source>
</evidence>
<keyword evidence="7 9" id="KW-0802">TPR repeat</keyword>
<dbReference type="SUPFAM" id="SSF48452">
    <property type="entry name" value="TPR-like"/>
    <property type="match status" value="1"/>
</dbReference>
<dbReference type="PROSITE" id="PS50280">
    <property type="entry name" value="SET"/>
    <property type="match status" value="1"/>
</dbReference>
<dbReference type="InterPro" id="IPR019734">
    <property type="entry name" value="TPR_rpt"/>
</dbReference>
<protein>
    <submittedName>
        <fullName evidence="11 12">SET and MYND domain-containing protein 4-like</fullName>
    </submittedName>
</protein>
<dbReference type="InterPro" id="IPR002893">
    <property type="entry name" value="Znf_MYND"/>
</dbReference>
<gene>
    <name evidence="11 12" type="primary">LOC106114721</name>
</gene>
<evidence type="ECO:0000256" key="2">
    <source>
        <dbReference type="ARBA" id="ARBA00022679"/>
    </source>
</evidence>
<evidence type="ECO:0000256" key="9">
    <source>
        <dbReference type="PROSITE-ProRule" id="PRU00339"/>
    </source>
</evidence>
<dbReference type="GeneID" id="106114721"/>
<dbReference type="SUPFAM" id="SSF144232">
    <property type="entry name" value="HIT/MYND zinc finger-like"/>
    <property type="match status" value="1"/>
</dbReference>
<keyword evidence="8" id="KW-0862">Zinc</keyword>
<sequence>MFSMPSAHQQYLRDRGLISEIYAAMDNDDYADVVMAAFHALEKSDGFPRVPHVYKCEEKSNEYRNLGNIAFKTGSHKEALQCYNAALMHAPHNSRAMKLAYSNRSAVFQNNNQYNACKVDIEHCFQLGCPPDIVEKLKKRMASVKMYSNIEAMAMSELKSNFAGVFKFGAERNAQIPCVSANVEVVKKDSSVKIVAAKDIKVGTLLALEPSFVSCNNEENVAFSCHYCHKMSLNLIPCDRCCFVMFCDEECKKLCLKEFHNIECQIMELIEAHICSPMAKLMVKGGIKMVQLCESWEEINKISRCTGSKRIPTASVQEMFDVGNKLSVLTYNDDKLFVHGSMYVASFFCAIIIYYLEKVPTFFPRLLGERKMARESMGRLLMYFALHPEPTQVTLTVSNRNSSITYSHPHINHGWYPFVGKLRHSCTPNVIVSNLNKTAALIALQPIEKGTELTVSYMGHYQILDIDVHVKNCMSFVKTGRVCKCEICNGDWKFQTYKSVLTEKQRNMYINKFLPIMKEANFAKMNKFLSQLFEVMTCLNNVPFSEEYKNVFTLFHKCLLAFEESKSNFILD</sequence>
<dbReference type="InterPro" id="IPR052097">
    <property type="entry name" value="SET-MYND_domain_protein"/>
</dbReference>
<dbReference type="InterPro" id="IPR013105">
    <property type="entry name" value="TPR_2"/>
</dbReference>
<dbReference type="Pfam" id="PF07719">
    <property type="entry name" value="TPR_2"/>
    <property type="match status" value="1"/>
</dbReference>
<evidence type="ECO:0000256" key="6">
    <source>
        <dbReference type="ARBA" id="ARBA00022771"/>
    </source>
</evidence>
<evidence type="ECO:0000313" key="11">
    <source>
        <dbReference type="RefSeq" id="XP_013163482.1"/>
    </source>
</evidence>
<dbReference type="Pfam" id="PF00856">
    <property type="entry name" value="SET"/>
    <property type="match status" value="1"/>
</dbReference>